<feature type="signal peptide" evidence="1">
    <location>
        <begin position="1"/>
        <end position="15"/>
    </location>
</feature>
<proteinExistence type="predicted"/>
<protein>
    <recommendedName>
        <fullName evidence="4">SGNH/GDSL hydrolase family protein</fullName>
    </recommendedName>
</protein>
<name>A0ABR5NFB8_9GAMM</name>
<evidence type="ECO:0008006" key="4">
    <source>
        <dbReference type="Google" id="ProtNLM"/>
    </source>
</evidence>
<keyword evidence="1" id="KW-0732">Signal</keyword>
<evidence type="ECO:0000256" key="1">
    <source>
        <dbReference type="SAM" id="SignalP"/>
    </source>
</evidence>
<dbReference type="EMBL" id="LDJG01000089">
    <property type="protein sequence ID" value="KRG51333.1"/>
    <property type="molecule type" value="Genomic_DNA"/>
</dbReference>
<evidence type="ECO:0000313" key="2">
    <source>
        <dbReference type="EMBL" id="KRG51333.1"/>
    </source>
</evidence>
<dbReference type="Proteomes" id="UP000050902">
    <property type="component" value="Unassembled WGS sequence"/>
</dbReference>
<organism evidence="2 3">
    <name type="scientific">Stenotrophomonas nitritireducens</name>
    <dbReference type="NCBI Taxonomy" id="83617"/>
    <lineage>
        <taxon>Bacteria</taxon>
        <taxon>Pseudomonadati</taxon>
        <taxon>Pseudomonadota</taxon>
        <taxon>Gammaproteobacteria</taxon>
        <taxon>Lysobacterales</taxon>
        <taxon>Lysobacteraceae</taxon>
        <taxon>Stenotrophomonas</taxon>
    </lineage>
</organism>
<sequence length="147" mass="15563">MLLLSLLLACMPTFALEPASPQRILFVGNSLTYVGNLPATFAAMAKANGHDVRSAMIVRGGATLAQRVADGSVQRALASYRPAVLVLQERGGDLMCLPDEEACRQSRQAVRTLARAGREAGARVLLLGSYQSHPRASAARSFPTIAA</sequence>
<dbReference type="Gene3D" id="3.40.50.1110">
    <property type="entry name" value="SGNH hydrolase"/>
    <property type="match status" value="1"/>
</dbReference>
<accession>A0ABR5NFB8</accession>
<comment type="caution">
    <text evidence="2">The sequence shown here is derived from an EMBL/GenBank/DDBJ whole genome shotgun (WGS) entry which is preliminary data.</text>
</comment>
<dbReference type="InterPro" id="IPR036514">
    <property type="entry name" value="SGNH_hydro_sf"/>
</dbReference>
<reference evidence="2 3" key="1">
    <citation type="submission" date="2015-05" db="EMBL/GenBank/DDBJ databases">
        <title>Genome sequencing and analysis of members of genus Stenotrophomonas.</title>
        <authorList>
            <person name="Patil P.P."/>
            <person name="Midha S."/>
            <person name="Patil P.B."/>
        </authorList>
    </citation>
    <scope>NUCLEOTIDE SEQUENCE [LARGE SCALE GENOMIC DNA]</scope>
    <source>
        <strain evidence="2 3">DSM 12575</strain>
    </source>
</reference>
<evidence type="ECO:0000313" key="3">
    <source>
        <dbReference type="Proteomes" id="UP000050902"/>
    </source>
</evidence>
<feature type="chain" id="PRO_5046225032" description="SGNH/GDSL hydrolase family protein" evidence="1">
    <location>
        <begin position="16"/>
        <end position="147"/>
    </location>
</feature>
<feature type="non-terminal residue" evidence="2">
    <location>
        <position position="147"/>
    </location>
</feature>
<keyword evidence="3" id="KW-1185">Reference proteome</keyword>
<dbReference type="SUPFAM" id="SSF52266">
    <property type="entry name" value="SGNH hydrolase"/>
    <property type="match status" value="1"/>
</dbReference>
<gene>
    <name evidence="2" type="ORF">ABB22_17635</name>
</gene>